<dbReference type="NCBIfam" id="TIGR04255">
    <property type="entry name" value="sporadTIGR04255"/>
    <property type="match status" value="1"/>
</dbReference>
<protein>
    <submittedName>
        <fullName evidence="1">TIGR04255 family protein</fullName>
    </submittedName>
</protein>
<evidence type="ECO:0000313" key="1">
    <source>
        <dbReference type="EMBL" id="MFC5729332.1"/>
    </source>
</evidence>
<dbReference type="Proteomes" id="UP001596072">
    <property type="component" value="Unassembled WGS sequence"/>
</dbReference>
<comment type="caution">
    <text evidence="1">The sequence shown here is derived from an EMBL/GenBank/DDBJ whole genome shotgun (WGS) entry which is preliminary data.</text>
</comment>
<reference evidence="2" key="1">
    <citation type="journal article" date="2019" name="Int. J. Syst. Evol. Microbiol.">
        <title>The Global Catalogue of Microorganisms (GCM) 10K type strain sequencing project: providing services to taxonomists for standard genome sequencing and annotation.</title>
        <authorList>
            <consortium name="The Broad Institute Genomics Platform"/>
            <consortium name="The Broad Institute Genome Sequencing Center for Infectious Disease"/>
            <person name="Wu L."/>
            <person name="Ma J."/>
        </authorList>
    </citation>
    <scope>NUCLEOTIDE SEQUENCE [LARGE SCALE GENOMIC DNA]</scope>
    <source>
        <strain evidence="2">YIM 94188</strain>
    </source>
</reference>
<dbReference type="InterPro" id="IPR026349">
    <property type="entry name" value="CHP04255"/>
</dbReference>
<proteinExistence type="predicted"/>
<evidence type="ECO:0000313" key="2">
    <source>
        <dbReference type="Proteomes" id="UP001596072"/>
    </source>
</evidence>
<dbReference type="EMBL" id="JBHSNS010000004">
    <property type="protein sequence ID" value="MFC5729332.1"/>
    <property type="molecule type" value="Genomic_DNA"/>
</dbReference>
<sequence>MTTSAIATGERFILARPTIEVAAAEIRLTSAVGAAAEEVALSLRDALRSTGLAFKVMNPAARQEVAVSMSPTGGQAVQGTSVQGWVFNDEAAQMQVTWLPDLLLVQSSSYTHFSDTLKPVLEAALTWLDENAHAQLRTRAGLRYVNRLVDEAALAPRAWQGRVQDWLLGPVVAGLWAERVEQAHQQLHLRNADSTSTVLRHGPFRDAAARNRFSYLVDLDVFDASTEPFAASSALELLTRLNHTAATVFRETLTPEFLERLGIAFGSAEGDER</sequence>
<keyword evidence="2" id="KW-1185">Reference proteome</keyword>
<organism evidence="1 2">
    <name type="scientific">Nocardioides vastitatis</name>
    <dbReference type="NCBI Taxonomy" id="2568655"/>
    <lineage>
        <taxon>Bacteria</taxon>
        <taxon>Bacillati</taxon>
        <taxon>Actinomycetota</taxon>
        <taxon>Actinomycetes</taxon>
        <taxon>Propionibacteriales</taxon>
        <taxon>Nocardioidaceae</taxon>
        <taxon>Nocardioides</taxon>
    </lineage>
</organism>
<gene>
    <name evidence="1" type="ORF">ACFPQB_10420</name>
</gene>
<name>A0ABW0ZG74_9ACTN</name>
<accession>A0ABW0ZG74</accession>
<dbReference type="RefSeq" id="WP_168798235.1">
    <property type="nucleotide sequence ID" value="NZ_JBHSNS010000004.1"/>
</dbReference>